<feature type="compositionally biased region" description="Polar residues" evidence="1">
    <location>
        <begin position="1"/>
        <end position="14"/>
    </location>
</feature>
<accession>A0A7R7ZIT2</accession>
<dbReference type="KEGG" id="ache:ACHE_10985A"/>
<keyword evidence="3" id="KW-1185">Reference proteome</keyword>
<reference evidence="2" key="2">
    <citation type="submission" date="2021-02" db="EMBL/GenBank/DDBJ databases">
        <title>Aspergillus chevalieri M1 genome sequence.</title>
        <authorList>
            <person name="Kadooka C."/>
            <person name="Mori K."/>
            <person name="Futagami T."/>
        </authorList>
    </citation>
    <scope>NUCLEOTIDE SEQUENCE</scope>
    <source>
        <strain evidence="2">M1</strain>
    </source>
</reference>
<dbReference type="Proteomes" id="UP000637239">
    <property type="component" value="Chromosome 1"/>
</dbReference>
<gene>
    <name evidence="2" type="ORF">ACHE_10985A</name>
</gene>
<evidence type="ECO:0000313" key="3">
    <source>
        <dbReference type="Proteomes" id="UP000637239"/>
    </source>
</evidence>
<evidence type="ECO:0000256" key="1">
    <source>
        <dbReference type="SAM" id="MobiDB-lite"/>
    </source>
</evidence>
<organism evidence="2 3">
    <name type="scientific">Aspergillus chevalieri</name>
    <name type="common">Eurotium chevalieri</name>
    <dbReference type="NCBI Taxonomy" id="182096"/>
    <lineage>
        <taxon>Eukaryota</taxon>
        <taxon>Fungi</taxon>
        <taxon>Dikarya</taxon>
        <taxon>Ascomycota</taxon>
        <taxon>Pezizomycotina</taxon>
        <taxon>Eurotiomycetes</taxon>
        <taxon>Eurotiomycetidae</taxon>
        <taxon>Eurotiales</taxon>
        <taxon>Aspergillaceae</taxon>
        <taxon>Aspergillus</taxon>
        <taxon>Aspergillus subgen. Aspergillus</taxon>
    </lineage>
</organism>
<dbReference type="RefSeq" id="XP_043132105.1">
    <property type="nucleotide sequence ID" value="XM_043285352.1"/>
</dbReference>
<protein>
    <submittedName>
        <fullName evidence="2">Uncharacterized protein</fullName>
    </submittedName>
</protein>
<dbReference type="EMBL" id="AP024416">
    <property type="protein sequence ID" value="BCR83583.1"/>
    <property type="molecule type" value="Genomic_DNA"/>
</dbReference>
<evidence type="ECO:0000313" key="2">
    <source>
        <dbReference type="EMBL" id="BCR83583.1"/>
    </source>
</evidence>
<feature type="compositionally biased region" description="Acidic residues" evidence="1">
    <location>
        <begin position="15"/>
        <end position="31"/>
    </location>
</feature>
<name>A0A7R7ZIT2_ASPCH</name>
<feature type="region of interest" description="Disordered" evidence="1">
    <location>
        <begin position="1"/>
        <end position="49"/>
    </location>
</feature>
<reference evidence="2" key="1">
    <citation type="submission" date="2021-01" db="EMBL/GenBank/DDBJ databases">
        <authorList>
            <consortium name="Aspergillus chevalieri M1 genome sequencing consortium"/>
            <person name="Kazuki M."/>
            <person name="Futagami T."/>
        </authorList>
    </citation>
    <scope>NUCLEOTIDE SEQUENCE</scope>
    <source>
        <strain evidence="2">M1</strain>
    </source>
</reference>
<proteinExistence type="predicted"/>
<sequence>MQESDQWDFQTSLQDSDEGIDIQDTDLESESDYSVHTSDNDFIDPQDDLNIGDYDPSYTDDLSSLASSNNDFHGKLWDKGKYDEFDVLDKRHIEGANGKVSQVLIQCWVEESIVQDLLDLLRVYRQETQ</sequence>
<dbReference type="AlphaFoldDB" id="A0A7R7ZIT2"/>
<dbReference type="GeneID" id="66977942"/>